<dbReference type="GO" id="GO:0042393">
    <property type="term" value="F:histone binding"/>
    <property type="evidence" value="ECO:0007669"/>
    <property type="project" value="TreeGrafter"/>
</dbReference>
<dbReference type="GeneID" id="30177936"/>
<evidence type="ECO:0000256" key="4">
    <source>
        <dbReference type="ARBA" id="ARBA00017355"/>
    </source>
</evidence>
<feature type="domain" description="Histone chaperone RTT106/FACT complex subunit SPT16-like middle" evidence="13">
    <location>
        <begin position="211"/>
        <end position="303"/>
    </location>
</feature>
<dbReference type="Gene3D" id="2.30.29.30">
    <property type="entry name" value="Pleckstrin-homology domain (PH domain)/Phosphotyrosine-binding domain (PTB)"/>
    <property type="match status" value="1"/>
</dbReference>
<keyword evidence="7" id="KW-0805">Transcription regulation</keyword>
<keyword evidence="10" id="KW-0143">Chaperone</keyword>
<reference evidence="14 15" key="1">
    <citation type="journal article" date="2016" name="Proc. Natl. Acad. Sci. U.S.A.">
        <title>Comparative genomics of biotechnologically important yeasts.</title>
        <authorList>
            <person name="Riley R."/>
            <person name="Haridas S."/>
            <person name="Wolfe K.H."/>
            <person name="Lopes M.R."/>
            <person name="Hittinger C.T."/>
            <person name="Goeker M."/>
            <person name="Salamov A.A."/>
            <person name="Wisecaver J.H."/>
            <person name="Long T.M."/>
            <person name="Calvey C.H."/>
            <person name="Aerts A.L."/>
            <person name="Barry K.W."/>
            <person name="Choi C."/>
            <person name="Clum A."/>
            <person name="Coughlan A.Y."/>
            <person name="Deshpande S."/>
            <person name="Douglass A.P."/>
            <person name="Hanson S.J."/>
            <person name="Klenk H.-P."/>
            <person name="LaButti K.M."/>
            <person name="Lapidus A."/>
            <person name="Lindquist E.A."/>
            <person name="Lipzen A.M."/>
            <person name="Meier-Kolthoff J.P."/>
            <person name="Ohm R.A."/>
            <person name="Otillar R.P."/>
            <person name="Pangilinan J.L."/>
            <person name="Peng Y."/>
            <person name="Rokas A."/>
            <person name="Rosa C.A."/>
            <person name="Scheuner C."/>
            <person name="Sibirny A.A."/>
            <person name="Slot J.C."/>
            <person name="Stielow J.B."/>
            <person name="Sun H."/>
            <person name="Kurtzman C.P."/>
            <person name="Blackwell M."/>
            <person name="Grigoriev I.V."/>
            <person name="Jeffries T.W."/>
        </authorList>
    </citation>
    <scope>NUCLEOTIDE SEQUENCE [LARGE SCALE GENOMIC DNA]</scope>
    <source>
        <strain evidence="14 15">NRRL Y-2026</strain>
    </source>
</reference>
<gene>
    <name evidence="14" type="ORF">PICMEDRAFT_16544</name>
</gene>
<protein>
    <recommendedName>
        <fullName evidence="4">Histone chaperone RTT106</fullName>
    </recommendedName>
    <alternativeName>
        <fullName evidence="5">Histone chaperone rtt106</fullName>
    </alternativeName>
</protein>
<dbReference type="OrthoDB" id="75754at2759"/>
<name>A0A1E3NKR1_9ASCO</name>
<feature type="compositionally biased region" description="Acidic residues" evidence="12">
    <location>
        <begin position="395"/>
        <end position="418"/>
    </location>
</feature>
<comment type="subcellular location">
    <subcellularLocation>
        <location evidence="2">Chromosome</location>
    </subcellularLocation>
    <subcellularLocation>
        <location evidence="1">Nucleus</location>
    </subcellularLocation>
</comment>
<dbReference type="AlphaFoldDB" id="A0A1E3NKR1"/>
<proteinExistence type="inferred from homology"/>
<evidence type="ECO:0000256" key="11">
    <source>
        <dbReference type="ARBA" id="ARBA00023242"/>
    </source>
</evidence>
<evidence type="ECO:0000256" key="9">
    <source>
        <dbReference type="ARBA" id="ARBA00023163"/>
    </source>
</evidence>
<evidence type="ECO:0000256" key="8">
    <source>
        <dbReference type="ARBA" id="ARBA00023125"/>
    </source>
</evidence>
<feature type="compositionally biased region" description="Basic and acidic residues" evidence="12">
    <location>
        <begin position="300"/>
        <end position="309"/>
    </location>
</feature>
<evidence type="ECO:0000259" key="13">
    <source>
        <dbReference type="SMART" id="SM01287"/>
    </source>
</evidence>
<evidence type="ECO:0000313" key="14">
    <source>
        <dbReference type="EMBL" id="ODQ46709.1"/>
    </source>
</evidence>
<dbReference type="Pfam" id="PF08512">
    <property type="entry name" value="Rttp106-like_middle"/>
    <property type="match status" value="1"/>
</dbReference>
<dbReference type="EMBL" id="KV454003">
    <property type="protein sequence ID" value="ODQ46709.1"/>
    <property type="molecule type" value="Genomic_DNA"/>
</dbReference>
<keyword evidence="8" id="KW-0238">DNA-binding</keyword>
<sequence>MNLAGGKLQGLPKALREKVEKIVHEAPASEEVFEAVIDHFQQQQQQDNPKRKKLESGVQHPLAPSAATISSLEGTNIMLQLPDLSIQSPLRKRLNLLFGAVKGEKKAYLALTKSLEAKPELLLRSLSPDNIKFAAILNVPEKKPLRYLLVDYIHNDGDVFKNDPLLIQFNNDQLEEQFGSILSGKTFVQYLTSQLSLIDFKVFDCTSHDETFSVQAYKGNREGYLYFLPNHVIFGFRKPIHIFNSTDIESITYNSITRLTFNVLLDVRIHGMVEKYEFSMIDQKEFENIDSYVKTKDVRDNSMADEHKAQKQLKNNTEAPSDLAEAAKLVPGGEQLIPSGGVPGVAHGQDDDEDDEDDDNYHIGDSDDDHSDNSGPEDNMEEEEANDEDGHNIGEQDDEDDEDDDNYDDNGEEGDDDDLVGHEDDYTTGFTPGSIVGLDSFGAFDENLQEELQDLQKDMNIDINELRKEGYIDM</sequence>
<dbReference type="STRING" id="763406.A0A1E3NKR1"/>
<dbReference type="GO" id="GO:0031491">
    <property type="term" value="F:nucleosome binding"/>
    <property type="evidence" value="ECO:0007669"/>
    <property type="project" value="TreeGrafter"/>
</dbReference>
<evidence type="ECO:0000256" key="7">
    <source>
        <dbReference type="ARBA" id="ARBA00023015"/>
    </source>
</evidence>
<dbReference type="InterPro" id="IPR011993">
    <property type="entry name" value="PH-like_dom_sf"/>
</dbReference>
<evidence type="ECO:0000256" key="12">
    <source>
        <dbReference type="SAM" id="MobiDB-lite"/>
    </source>
</evidence>
<dbReference type="PANTHER" id="PTHR45849">
    <property type="entry name" value="FACT COMPLEX SUBUNIT SSRP1"/>
    <property type="match status" value="1"/>
</dbReference>
<feature type="compositionally biased region" description="Acidic residues" evidence="12">
    <location>
        <begin position="378"/>
        <end position="387"/>
    </location>
</feature>
<dbReference type="PANTHER" id="PTHR45849:SF3">
    <property type="entry name" value="HISTONE CHAPERONE RTT106"/>
    <property type="match status" value="1"/>
</dbReference>
<evidence type="ECO:0000256" key="2">
    <source>
        <dbReference type="ARBA" id="ARBA00004286"/>
    </source>
</evidence>
<dbReference type="InterPro" id="IPR040770">
    <property type="entry name" value="Rtt106_PH"/>
</dbReference>
<evidence type="ECO:0000256" key="1">
    <source>
        <dbReference type="ARBA" id="ARBA00004123"/>
    </source>
</evidence>
<keyword evidence="9" id="KW-0804">Transcription</keyword>
<dbReference type="Pfam" id="PF18215">
    <property type="entry name" value="Rtt106_N"/>
    <property type="match status" value="1"/>
</dbReference>
<keyword evidence="11" id="KW-0539">Nucleus</keyword>
<dbReference type="InterPro" id="IPR013719">
    <property type="entry name" value="RTT106/SPT16-like_middle_dom"/>
</dbReference>
<evidence type="ECO:0000256" key="6">
    <source>
        <dbReference type="ARBA" id="ARBA00022454"/>
    </source>
</evidence>
<keyword evidence="15" id="KW-1185">Reference proteome</keyword>
<dbReference type="SUPFAM" id="SSF50729">
    <property type="entry name" value="PH domain-like"/>
    <property type="match status" value="1"/>
</dbReference>
<dbReference type="Gene3D" id="2.30.29.120">
    <property type="match status" value="1"/>
</dbReference>
<dbReference type="GO" id="GO:0005694">
    <property type="term" value="C:chromosome"/>
    <property type="evidence" value="ECO:0007669"/>
    <property type="project" value="UniProtKB-SubCell"/>
</dbReference>
<dbReference type="Pfam" id="PF18469">
    <property type="entry name" value="PH_18"/>
    <property type="match status" value="1"/>
</dbReference>
<evidence type="ECO:0000256" key="5">
    <source>
        <dbReference type="ARBA" id="ARBA00018462"/>
    </source>
</evidence>
<accession>A0A1E3NKR1</accession>
<evidence type="ECO:0000256" key="3">
    <source>
        <dbReference type="ARBA" id="ARBA00006159"/>
    </source>
</evidence>
<feature type="region of interest" description="Disordered" evidence="12">
    <location>
        <begin position="41"/>
        <end position="60"/>
    </location>
</feature>
<evidence type="ECO:0000313" key="15">
    <source>
        <dbReference type="Proteomes" id="UP000094455"/>
    </source>
</evidence>
<dbReference type="GO" id="GO:0003677">
    <property type="term" value="F:DNA binding"/>
    <property type="evidence" value="ECO:0007669"/>
    <property type="project" value="UniProtKB-KW"/>
</dbReference>
<keyword evidence="6" id="KW-0158">Chromosome</keyword>
<evidence type="ECO:0000256" key="10">
    <source>
        <dbReference type="ARBA" id="ARBA00023186"/>
    </source>
</evidence>
<dbReference type="InterPro" id="IPR050454">
    <property type="entry name" value="RTT106/SSRP1_HistChap/FACT"/>
</dbReference>
<feature type="compositionally biased region" description="Acidic residues" evidence="12">
    <location>
        <begin position="350"/>
        <end position="359"/>
    </location>
</feature>
<dbReference type="SMART" id="SM01287">
    <property type="entry name" value="Rtt106"/>
    <property type="match status" value="1"/>
</dbReference>
<dbReference type="Proteomes" id="UP000094455">
    <property type="component" value="Unassembled WGS sequence"/>
</dbReference>
<feature type="region of interest" description="Disordered" evidence="12">
    <location>
        <begin position="300"/>
        <end position="321"/>
    </location>
</feature>
<comment type="similarity">
    <text evidence="3">Belongs to the RTT106 family.</text>
</comment>
<dbReference type="RefSeq" id="XP_019017822.1">
    <property type="nucleotide sequence ID" value="XM_019161249.1"/>
</dbReference>
<dbReference type="InterPro" id="IPR040993">
    <property type="entry name" value="Rtt106_N"/>
</dbReference>
<feature type="region of interest" description="Disordered" evidence="12">
    <location>
        <begin position="333"/>
        <end position="433"/>
    </location>
</feature>
<organism evidence="14 15">
    <name type="scientific">Pichia membranifaciens NRRL Y-2026</name>
    <dbReference type="NCBI Taxonomy" id="763406"/>
    <lineage>
        <taxon>Eukaryota</taxon>
        <taxon>Fungi</taxon>
        <taxon>Dikarya</taxon>
        <taxon>Ascomycota</taxon>
        <taxon>Saccharomycotina</taxon>
        <taxon>Pichiomycetes</taxon>
        <taxon>Pichiales</taxon>
        <taxon>Pichiaceae</taxon>
        <taxon>Pichia</taxon>
    </lineage>
</organism>
<dbReference type="GO" id="GO:0005634">
    <property type="term" value="C:nucleus"/>
    <property type="evidence" value="ECO:0007669"/>
    <property type="project" value="UniProtKB-SubCell"/>
</dbReference>